<dbReference type="RefSeq" id="WP_021121061.1">
    <property type="nucleotide sequence ID" value="NZ_KE557290.1"/>
</dbReference>
<keyword evidence="7" id="KW-0378">Hydrolase</keyword>
<feature type="transmembrane region" description="Helical" evidence="5">
    <location>
        <begin position="146"/>
        <end position="167"/>
    </location>
</feature>
<reference evidence="8" key="1">
    <citation type="journal article" date="2014" name="Stand. Genomic Sci.">
        <title>Genome sequence of the exopolysaccharide-producing Salipiger mucosus type strain (DSM 16094(T)), a moderately halophilic member of the Roseobacter clade.</title>
        <authorList>
            <person name="Riedel T."/>
            <person name="Spring S."/>
            <person name="Fiebig A."/>
            <person name="Petersen J."/>
            <person name="Kyrpides N.C."/>
            <person name="Goker M."/>
            <person name="Klenk H.P."/>
        </authorList>
    </citation>
    <scope>NUCLEOTIDE SEQUENCE [LARGE SCALE GENOMIC DNA]</scope>
    <source>
        <strain evidence="8">DSM 16094</strain>
    </source>
</reference>
<accession>S9RNW2</accession>
<dbReference type="EMBL" id="APVH01000070">
    <property type="protein sequence ID" value="EPX75659.1"/>
    <property type="molecule type" value="Genomic_DNA"/>
</dbReference>
<evidence type="ECO:0000256" key="3">
    <source>
        <dbReference type="ARBA" id="ARBA00022989"/>
    </source>
</evidence>
<dbReference type="PANTHER" id="PTHR43731:SF9">
    <property type="entry name" value="SLR1461 PROTEIN"/>
    <property type="match status" value="1"/>
</dbReference>
<dbReference type="Pfam" id="PF01694">
    <property type="entry name" value="Rhomboid"/>
    <property type="match status" value="1"/>
</dbReference>
<comment type="caution">
    <text evidence="7">The sequence shown here is derived from an EMBL/GenBank/DDBJ whole genome shotgun (WGS) entry which is preliminary data.</text>
</comment>
<evidence type="ECO:0000313" key="8">
    <source>
        <dbReference type="Proteomes" id="UP000015347"/>
    </source>
</evidence>
<dbReference type="Gene3D" id="1.20.1540.10">
    <property type="entry name" value="Rhomboid-like"/>
    <property type="match status" value="1"/>
</dbReference>
<dbReference type="STRING" id="1123237.Salmuc_04577"/>
<keyword evidence="7" id="KW-0645">Protease</keyword>
<dbReference type="PANTHER" id="PTHR43731">
    <property type="entry name" value="RHOMBOID PROTEASE"/>
    <property type="match status" value="1"/>
</dbReference>
<keyword evidence="2 5" id="KW-0812">Transmembrane</keyword>
<dbReference type="Proteomes" id="UP000015347">
    <property type="component" value="Unassembled WGS sequence"/>
</dbReference>
<dbReference type="AlphaFoldDB" id="S9RNW2"/>
<keyword evidence="3 5" id="KW-1133">Transmembrane helix</keyword>
<dbReference type="GO" id="GO:0006508">
    <property type="term" value="P:proteolysis"/>
    <property type="evidence" value="ECO:0007669"/>
    <property type="project" value="UniProtKB-KW"/>
</dbReference>
<keyword evidence="4 5" id="KW-0472">Membrane</keyword>
<organism evidence="7 8">
    <name type="scientific">Salipiger mucosus DSM 16094</name>
    <dbReference type="NCBI Taxonomy" id="1123237"/>
    <lineage>
        <taxon>Bacteria</taxon>
        <taxon>Pseudomonadati</taxon>
        <taxon>Pseudomonadota</taxon>
        <taxon>Alphaproteobacteria</taxon>
        <taxon>Rhodobacterales</taxon>
        <taxon>Roseobacteraceae</taxon>
        <taxon>Salipiger</taxon>
    </lineage>
</organism>
<evidence type="ECO:0000256" key="5">
    <source>
        <dbReference type="SAM" id="Phobius"/>
    </source>
</evidence>
<dbReference type="HOGENOM" id="CLU_1260647_0_0_5"/>
<protein>
    <submittedName>
        <fullName evidence="7">Rhomboid family serine protease</fullName>
    </submittedName>
</protein>
<dbReference type="GO" id="GO:0004252">
    <property type="term" value="F:serine-type endopeptidase activity"/>
    <property type="evidence" value="ECO:0007669"/>
    <property type="project" value="InterPro"/>
</dbReference>
<feature type="transmembrane region" description="Helical" evidence="5">
    <location>
        <begin position="173"/>
        <end position="193"/>
    </location>
</feature>
<comment type="subcellular location">
    <subcellularLocation>
        <location evidence="1">Membrane</location>
        <topology evidence="1">Multi-pass membrane protein</topology>
    </subcellularLocation>
</comment>
<feature type="domain" description="Peptidase S54 rhomboid" evidence="6">
    <location>
        <begin position="53"/>
        <end position="194"/>
    </location>
</feature>
<evidence type="ECO:0000259" key="6">
    <source>
        <dbReference type="Pfam" id="PF01694"/>
    </source>
</evidence>
<keyword evidence="8" id="KW-1185">Reference proteome</keyword>
<evidence type="ECO:0000256" key="2">
    <source>
        <dbReference type="ARBA" id="ARBA00022692"/>
    </source>
</evidence>
<evidence type="ECO:0000256" key="4">
    <source>
        <dbReference type="ARBA" id="ARBA00023136"/>
    </source>
</evidence>
<evidence type="ECO:0000256" key="1">
    <source>
        <dbReference type="ARBA" id="ARBA00004141"/>
    </source>
</evidence>
<gene>
    <name evidence="7" type="ORF">Salmuc_04577</name>
</gene>
<dbReference type="InterPro" id="IPR022764">
    <property type="entry name" value="Peptidase_S54_rhomboid_dom"/>
</dbReference>
<sequence>MILLVAIEGLLVGADACLWGVPSWRQTTYQYGGFWVRLLHGWKPLYTAQPVVMFATYPFLHSDWQHVLGNGLALVWLGEQLGERIGPKRFALLLALSSLGGAVGFALLAQSLRPMVGASGIVMGLIAAWIVLEARRMSREGQARRYILRMIGIYVLGVIALNVLGTFLEAGGLAWETHLGGFIAAMVAAPLLIRFNP</sequence>
<feature type="transmembrane region" description="Helical" evidence="5">
    <location>
        <begin position="90"/>
        <end position="109"/>
    </location>
</feature>
<proteinExistence type="predicted"/>
<dbReference type="InterPro" id="IPR050925">
    <property type="entry name" value="Rhomboid_protease_S54"/>
</dbReference>
<evidence type="ECO:0000313" key="7">
    <source>
        <dbReference type="EMBL" id="EPX75659.1"/>
    </source>
</evidence>
<name>S9RNW2_9RHOB</name>
<dbReference type="eggNOG" id="COG0705">
    <property type="taxonomic scope" value="Bacteria"/>
</dbReference>
<feature type="transmembrane region" description="Helical" evidence="5">
    <location>
        <begin position="115"/>
        <end position="134"/>
    </location>
</feature>
<dbReference type="InterPro" id="IPR035952">
    <property type="entry name" value="Rhomboid-like_sf"/>
</dbReference>
<dbReference type="GO" id="GO:0016020">
    <property type="term" value="C:membrane"/>
    <property type="evidence" value="ECO:0007669"/>
    <property type="project" value="UniProtKB-SubCell"/>
</dbReference>
<dbReference type="SUPFAM" id="SSF144091">
    <property type="entry name" value="Rhomboid-like"/>
    <property type="match status" value="1"/>
</dbReference>